<name>A0A923NCH5_9FIRM</name>
<keyword evidence="3" id="KW-0804">Transcription</keyword>
<dbReference type="InterPro" id="IPR014710">
    <property type="entry name" value="RmlC-like_jellyroll"/>
</dbReference>
<dbReference type="Pfam" id="PF02311">
    <property type="entry name" value="AraC_binding"/>
    <property type="match status" value="1"/>
</dbReference>
<dbReference type="Gene3D" id="2.60.120.10">
    <property type="entry name" value="Jelly Rolls"/>
    <property type="match status" value="1"/>
</dbReference>
<evidence type="ECO:0000256" key="3">
    <source>
        <dbReference type="ARBA" id="ARBA00023163"/>
    </source>
</evidence>
<evidence type="ECO:0000313" key="5">
    <source>
        <dbReference type="EMBL" id="MBC5998889.1"/>
    </source>
</evidence>
<feature type="domain" description="HTH araC/xylS-type" evidence="4">
    <location>
        <begin position="203"/>
        <end position="301"/>
    </location>
</feature>
<dbReference type="PROSITE" id="PS01124">
    <property type="entry name" value="HTH_ARAC_FAMILY_2"/>
    <property type="match status" value="1"/>
</dbReference>
<dbReference type="InterPro" id="IPR011051">
    <property type="entry name" value="RmlC_Cupin_sf"/>
</dbReference>
<dbReference type="EMBL" id="JACRWC010000039">
    <property type="protein sequence ID" value="MBC5998889.1"/>
    <property type="molecule type" value="Genomic_DNA"/>
</dbReference>
<dbReference type="Gene3D" id="1.10.10.60">
    <property type="entry name" value="Homeodomain-like"/>
    <property type="match status" value="2"/>
</dbReference>
<dbReference type="CDD" id="cd02208">
    <property type="entry name" value="cupin_RmlC-like"/>
    <property type="match status" value="1"/>
</dbReference>
<dbReference type="PROSITE" id="PS00041">
    <property type="entry name" value="HTH_ARAC_FAMILY_1"/>
    <property type="match status" value="1"/>
</dbReference>
<dbReference type="SMART" id="SM00342">
    <property type="entry name" value="HTH_ARAC"/>
    <property type="match status" value="1"/>
</dbReference>
<protein>
    <submittedName>
        <fullName evidence="5">AraC family transcriptional regulator</fullName>
    </submittedName>
</protein>
<evidence type="ECO:0000313" key="6">
    <source>
        <dbReference type="Proteomes" id="UP000644115"/>
    </source>
</evidence>
<reference evidence="5" key="1">
    <citation type="submission" date="2020-08" db="EMBL/GenBank/DDBJ databases">
        <authorList>
            <person name="Liu C."/>
            <person name="Sun Q."/>
        </authorList>
    </citation>
    <scope>NUCLEOTIDE SEQUENCE</scope>
    <source>
        <strain evidence="5">BX16</strain>
    </source>
</reference>
<accession>A0A923NCH5</accession>
<dbReference type="InterPro" id="IPR018060">
    <property type="entry name" value="HTH_AraC"/>
</dbReference>
<keyword evidence="2" id="KW-0238">DNA-binding</keyword>
<dbReference type="InterPro" id="IPR018062">
    <property type="entry name" value="HTH_AraC-typ_CS"/>
</dbReference>
<sequence length="303" mass="35352">MQIFDIPINSKRMETTRIGTFDFPLAVHKNDLKKNVLGFVNWHWHYEFQLTYVVRGTISVFFNQQTIDLHEGQGIYINPEVLHMIRDRYDSDAMFISLDVSPKLLTSFPNSVFERSYVKPVFCSSAADAVILDPGVFWQKKILDEAMSIEQDYKSRSFGWELAVSSSLYAIWKELVCHLHESLAEHDAPAADGARMRRNQRIKEILSYIREHFTEKITLDEIAKHLHLSTNECCRFFKKNMNCTLFEYITEYRLSKSMELLEHTDLPVSQIAYESGFGSSSYFIEKFRKNVGMTPAAFRKARR</sequence>
<dbReference type="SUPFAM" id="SSF46689">
    <property type="entry name" value="Homeodomain-like"/>
    <property type="match status" value="2"/>
</dbReference>
<dbReference type="PRINTS" id="PR00032">
    <property type="entry name" value="HTHARAC"/>
</dbReference>
<keyword evidence="1" id="KW-0805">Transcription regulation</keyword>
<keyword evidence="6" id="KW-1185">Reference proteome</keyword>
<evidence type="ECO:0000259" key="4">
    <source>
        <dbReference type="PROSITE" id="PS01124"/>
    </source>
</evidence>
<dbReference type="PANTHER" id="PTHR43280">
    <property type="entry name" value="ARAC-FAMILY TRANSCRIPTIONAL REGULATOR"/>
    <property type="match status" value="1"/>
</dbReference>
<dbReference type="SUPFAM" id="SSF51182">
    <property type="entry name" value="RmlC-like cupins"/>
    <property type="match status" value="1"/>
</dbReference>
<dbReference type="GO" id="GO:0043565">
    <property type="term" value="F:sequence-specific DNA binding"/>
    <property type="evidence" value="ECO:0007669"/>
    <property type="project" value="InterPro"/>
</dbReference>
<dbReference type="InterPro" id="IPR020449">
    <property type="entry name" value="Tscrpt_reg_AraC-type_HTH"/>
</dbReference>
<comment type="caution">
    <text evidence="5">The sequence shown here is derived from an EMBL/GenBank/DDBJ whole genome shotgun (WGS) entry which is preliminary data.</text>
</comment>
<dbReference type="PANTHER" id="PTHR43280:SF28">
    <property type="entry name" value="HTH-TYPE TRANSCRIPTIONAL ACTIVATOR RHAS"/>
    <property type="match status" value="1"/>
</dbReference>
<gene>
    <name evidence="5" type="ORF">H8876_02590</name>
</gene>
<evidence type="ECO:0000256" key="2">
    <source>
        <dbReference type="ARBA" id="ARBA00023125"/>
    </source>
</evidence>
<dbReference type="AlphaFoldDB" id="A0A923NCH5"/>
<dbReference type="Pfam" id="PF12833">
    <property type="entry name" value="HTH_18"/>
    <property type="match status" value="1"/>
</dbReference>
<evidence type="ECO:0000256" key="1">
    <source>
        <dbReference type="ARBA" id="ARBA00023015"/>
    </source>
</evidence>
<dbReference type="Proteomes" id="UP000644115">
    <property type="component" value="Unassembled WGS sequence"/>
</dbReference>
<organism evidence="5 6">
    <name type="scientific">Lentihominibacter faecis</name>
    <dbReference type="NCBI Taxonomy" id="2764712"/>
    <lineage>
        <taxon>Bacteria</taxon>
        <taxon>Bacillati</taxon>
        <taxon>Bacillota</taxon>
        <taxon>Clostridia</taxon>
        <taxon>Peptostreptococcales</taxon>
        <taxon>Anaerovoracaceae</taxon>
        <taxon>Lentihominibacter</taxon>
    </lineage>
</organism>
<dbReference type="GO" id="GO:0003700">
    <property type="term" value="F:DNA-binding transcription factor activity"/>
    <property type="evidence" value="ECO:0007669"/>
    <property type="project" value="InterPro"/>
</dbReference>
<dbReference type="InterPro" id="IPR003313">
    <property type="entry name" value="AraC-bd"/>
</dbReference>
<dbReference type="RefSeq" id="WP_249286396.1">
    <property type="nucleotide sequence ID" value="NZ_JACRWC010000039.1"/>
</dbReference>
<proteinExistence type="predicted"/>
<dbReference type="InterPro" id="IPR009057">
    <property type="entry name" value="Homeodomain-like_sf"/>
</dbReference>